<comment type="caution">
    <text evidence="2">The sequence shown here is derived from an EMBL/GenBank/DDBJ whole genome shotgun (WGS) entry which is preliminary data.</text>
</comment>
<keyword evidence="3" id="KW-1185">Reference proteome</keyword>
<accession>A0A5B0QQ64</accession>
<gene>
    <name evidence="2" type="ORF">PGT21_035061</name>
</gene>
<feature type="compositionally biased region" description="Acidic residues" evidence="1">
    <location>
        <begin position="352"/>
        <end position="362"/>
    </location>
</feature>
<dbReference type="EMBL" id="VSWC01000014">
    <property type="protein sequence ID" value="KAA1115310.1"/>
    <property type="molecule type" value="Genomic_DNA"/>
</dbReference>
<feature type="compositionally biased region" description="Gly residues" evidence="1">
    <location>
        <begin position="417"/>
        <end position="428"/>
    </location>
</feature>
<evidence type="ECO:0000256" key="1">
    <source>
        <dbReference type="SAM" id="MobiDB-lite"/>
    </source>
</evidence>
<dbReference type="Proteomes" id="UP000324748">
    <property type="component" value="Unassembled WGS sequence"/>
</dbReference>
<name>A0A5B0QQ64_PUCGR</name>
<proteinExistence type="predicted"/>
<feature type="compositionally biased region" description="Acidic residues" evidence="1">
    <location>
        <begin position="384"/>
        <end position="416"/>
    </location>
</feature>
<organism evidence="2 3">
    <name type="scientific">Puccinia graminis f. sp. tritici</name>
    <dbReference type="NCBI Taxonomy" id="56615"/>
    <lineage>
        <taxon>Eukaryota</taxon>
        <taxon>Fungi</taxon>
        <taxon>Dikarya</taxon>
        <taxon>Basidiomycota</taxon>
        <taxon>Pucciniomycotina</taxon>
        <taxon>Pucciniomycetes</taxon>
        <taxon>Pucciniales</taxon>
        <taxon>Pucciniaceae</taxon>
        <taxon>Puccinia</taxon>
    </lineage>
</organism>
<feature type="region of interest" description="Disordered" evidence="1">
    <location>
        <begin position="328"/>
        <end position="428"/>
    </location>
</feature>
<evidence type="ECO:0000313" key="2">
    <source>
        <dbReference type="EMBL" id="KAA1115310.1"/>
    </source>
</evidence>
<protein>
    <submittedName>
        <fullName evidence="2">Uncharacterized protein</fullName>
    </submittedName>
</protein>
<reference evidence="2 3" key="1">
    <citation type="submission" date="2019-05" db="EMBL/GenBank/DDBJ databases">
        <title>Emergence of the Ug99 lineage of the wheat stem rust pathogen through somatic hybridization.</title>
        <authorList>
            <person name="Li F."/>
            <person name="Upadhyaya N.M."/>
            <person name="Sperschneider J."/>
            <person name="Matny O."/>
            <person name="Nguyen-Phuc H."/>
            <person name="Mago R."/>
            <person name="Raley C."/>
            <person name="Miller M.E."/>
            <person name="Silverstein K.A.T."/>
            <person name="Henningsen E."/>
            <person name="Hirsch C.D."/>
            <person name="Visser B."/>
            <person name="Pretorius Z.A."/>
            <person name="Steffenson B.J."/>
            <person name="Schwessinger B."/>
            <person name="Dodds P.N."/>
            <person name="Figueroa M."/>
        </authorList>
    </citation>
    <scope>NUCLEOTIDE SEQUENCE [LARGE SCALE GENOMIC DNA]</scope>
    <source>
        <strain evidence="2">21-0</strain>
    </source>
</reference>
<dbReference type="AlphaFoldDB" id="A0A5B0QQ64"/>
<evidence type="ECO:0000313" key="3">
    <source>
        <dbReference type="Proteomes" id="UP000324748"/>
    </source>
</evidence>
<sequence length="428" mass="47787">MDPSHGAYNRIRQFMVDLNLVLGCLPASTPCRKPTRRSRAWKQTRLQMCVGSQRPVTIHGQSRFSDPSKLSGYVSRAQPSYKHRASQSFGYDRHFCDEAHADNTTPDGCSHVDKFLVSDSLSQFDEGPTSESQSDQDEIEWDDRSDLDIMLGSEANRPFVGRDKNDRKDLDGCDDNSNINEEYRFGNNLDNMCPNNQDEESKLAVDVCPAASSTHNHDIHNEGNTGDHTNLVNVNLAANQNEINRSSLVPIDYQPSADIPDPYFYHTNVVNNHSYHDQHLLPHESTIYNLPQEYNNHYHADNYPDHFQQNYTDPCNEEGDSDYFQKHFLGSNIHSDNPSNQYNNQQPHTGGLDDDGGYDFDENGGYFDENGSYNDDHSGFDDGGGFDDDGGFDNDGGLDDGGGFDDDSGFDNDGGFDDGGGFDSGGCY</sequence>
<feature type="compositionally biased region" description="Polar residues" evidence="1">
    <location>
        <begin position="332"/>
        <end position="348"/>
    </location>
</feature>